<dbReference type="InParanoid" id="E4XIZ0"/>
<dbReference type="PANTHER" id="PTHR46205:SF3">
    <property type="entry name" value="LOQUACIOUS, ISOFORM B"/>
    <property type="match status" value="1"/>
</dbReference>
<evidence type="ECO:0000256" key="2">
    <source>
        <dbReference type="PROSITE-ProRule" id="PRU00266"/>
    </source>
</evidence>
<dbReference type="CDD" id="cd00048">
    <property type="entry name" value="DSRM_SF"/>
    <property type="match status" value="2"/>
</dbReference>
<gene>
    <name evidence="4" type="ORF">GSOID_T00012570001</name>
</gene>
<keyword evidence="5" id="KW-1185">Reference proteome</keyword>
<dbReference type="PANTHER" id="PTHR46205">
    <property type="entry name" value="LOQUACIOUS, ISOFORM B"/>
    <property type="match status" value="1"/>
</dbReference>
<dbReference type="GO" id="GO:0005634">
    <property type="term" value="C:nucleus"/>
    <property type="evidence" value="ECO:0007669"/>
    <property type="project" value="TreeGrafter"/>
</dbReference>
<evidence type="ECO:0000313" key="4">
    <source>
        <dbReference type="EMBL" id="CBY24675.1"/>
    </source>
</evidence>
<evidence type="ECO:0000259" key="3">
    <source>
        <dbReference type="PROSITE" id="PS50137"/>
    </source>
</evidence>
<dbReference type="Pfam" id="PF20932">
    <property type="entry name" value="Dicer_dsRBD"/>
    <property type="match status" value="1"/>
</dbReference>
<accession>E4XIZ0</accession>
<feature type="domain" description="DRBM" evidence="3">
    <location>
        <begin position="39"/>
        <end position="70"/>
    </location>
</feature>
<evidence type="ECO:0000256" key="1">
    <source>
        <dbReference type="ARBA" id="ARBA00022884"/>
    </source>
</evidence>
<feature type="domain" description="DRBM" evidence="3">
    <location>
        <begin position="396"/>
        <end position="458"/>
    </location>
</feature>
<dbReference type="EMBL" id="FN653056">
    <property type="protein sequence ID" value="CBY24675.1"/>
    <property type="molecule type" value="Genomic_DNA"/>
</dbReference>
<dbReference type="Gene3D" id="3.30.160.20">
    <property type="match status" value="6"/>
</dbReference>
<organism evidence="4">
    <name type="scientific">Oikopleura dioica</name>
    <name type="common">Tunicate</name>
    <dbReference type="NCBI Taxonomy" id="34765"/>
    <lineage>
        <taxon>Eukaryota</taxon>
        <taxon>Metazoa</taxon>
        <taxon>Chordata</taxon>
        <taxon>Tunicata</taxon>
        <taxon>Appendicularia</taxon>
        <taxon>Copelata</taxon>
        <taxon>Oikopleuridae</taxon>
        <taxon>Oikopleura</taxon>
    </lineage>
</organism>
<reference evidence="4" key="1">
    <citation type="journal article" date="2010" name="Science">
        <title>Plasticity of animal genome architecture unmasked by rapid evolution of a pelagic tunicate.</title>
        <authorList>
            <person name="Denoeud F."/>
            <person name="Henriet S."/>
            <person name="Mungpakdee S."/>
            <person name="Aury J.M."/>
            <person name="Da Silva C."/>
            <person name="Brinkmann H."/>
            <person name="Mikhaleva J."/>
            <person name="Olsen L.C."/>
            <person name="Jubin C."/>
            <person name="Canestro C."/>
            <person name="Bouquet J.M."/>
            <person name="Danks G."/>
            <person name="Poulain J."/>
            <person name="Campsteijn C."/>
            <person name="Adamski M."/>
            <person name="Cross I."/>
            <person name="Yadetie F."/>
            <person name="Muffato M."/>
            <person name="Louis A."/>
            <person name="Butcher S."/>
            <person name="Tsagkogeorga G."/>
            <person name="Konrad A."/>
            <person name="Singh S."/>
            <person name="Jensen M.F."/>
            <person name="Cong E.H."/>
            <person name="Eikeseth-Otteraa H."/>
            <person name="Noel B."/>
            <person name="Anthouard V."/>
            <person name="Porcel B.M."/>
            <person name="Kachouri-Lafond R."/>
            <person name="Nishino A."/>
            <person name="Ugolini M."/>
            <person name="Chourrout P."/>
            <person name="Nishida H."/>
            <person name="Aasland R."/>
            <person name="Huzurbazar S."/>
            <person name="Westhof E."/>
            <person name="Delsuc F."/>
            <person name="Lehrach H."/>
            <person name="Reinhardt R."/>
            <person name="Weissenbach J."/>
            <person name="Roy S.W."/>
            <person name="Artiguenave F."/>
            <person name="Postlethwait J.H."/>
            <person name="Manak J.R."/>
            <person name="Thompson E.M."/>
            <person name="Jaillon O."/>
            <person name="Du Pasquier L."/>
            <person name="Boudinot P."/>
            <person name="Liberles D.A."/>
            <person name="Volff J.N."/>
            <person name="Philippe H."/>
            <person name="Lenhard B."/>
            <person name="Roest Crollius H."/>
            <person name="Wincker P."/>
            <person name="Chourrout D."/>
        </authorList>
    </citation>
    <scope>NUCLEOTIDE SEQUENCE [LARGE SCALE GENOMIC DNA]</scope>
</reference>
<dbReference type="AlphaFoldDB" id="E4XIZ0"/>
<evidence type="ECO:0000313" key="5">
    <source>
        <dbReference type="Proteomes" id="UP000001307"/>
    </source>
</evidence>
<dbReference type="GO" id="GO:0003725">
    <property type="term" value="F:double-stranded RNA binding"/>
    <property type="evidence" value="ECO:0007669"/>
    <property type="project" value="TreeGrafter"/>
</dbReference>
<dbReference type="InterPro" id="IPR051247">
    <property type="entry name" value="RLC_Component"/>
</dbReference>
<dbReference type="Proteomes" id="UP000001307">
    <property type="component" value="Unassembled WGS sequence"/>
</dbReference>
<dbReference type="GO" id="GO:0005737">
    <property type="term" value="C:cytoplasm"/>
    <property type="evidence" value="ECO:0007669"/>
    <property type="project" value="TreeGrafter"/>
</dbReference>
<dbReference type="OrthoDB" id="10288878at2759"/>
<dbReference type="GO" id="GO:0030422">
    <property type="term" value="P:siRNA processing"/>
    <property type="evidence" value="ECO:0007669"/>
    <property type="project" value="InterPro"/>
</dbReference>
<dbReference type="GO" id="GO:0016442">
    <property type="term" value="C:RISC complex"/>
    <property type="evidence" value="ECO:0007669"/>
    <property type="project" value="TreeGrafter"/>
</dbReference>
<keyword evidence="1 2" id="KW-0694">RNA-binding</keyword>
<dbReference type="SUPFAM" id="SSF54768">
    <property type="entry name" value="dsRNA-binding domain-like"/>
    <property type="match status" value="6"/>
</dbReference>
<dbReference type="GO" id="GO:0031054">
    <property type="term" value="P:pre-miRNA processing"/>
    <property type="evidence" value="ECO:0007669"/>
    <property type="project" value="InterPro"/>
</dbReference>
<dbReference type="SMART" id="SM00358">
    <property type="entry name" value="DSRM"/>
    <property type="match status" value="6"/>
</dbReference>
<dbReference type="GO" id="GO:0035197">
    <property type="term" value="F:siRNA binding"/>
    <property type="evidence" value="ECO:0007669"/>
    <property type="project" value="TreeGrafter"/>
</dbReference>
<dbReference type="GO" id="GO:0070920">
    <property type="term" value="P:regulation of regulatory ncRNA processing"/>
    <property type="evidence" value="ECO:0007669"/>
    <property type="project" value="TreeGrafter"/>
</dbReference>
<dbReference type="Pfam" id="PF00035">
    <property type="entry name" value="dsrm"/>
    <property type="match status" value="1"/>
</dbReference>
<dbReference type="PROSITE" id="PS50137">
    <property type="entry name" value="DS_RBD"/>
    <property type="match status" value="3"/>
</dbReference>
<sequence>MASLCPSADLARESKNPVMLLNERRRALKWEEKQTSTGFVVSVIINNQTYTGNGQNKKAAKAQAALEAFRFNPSLLDNPIDYTLQNGRSPVAELNELTNASARWKVNERDDEGMIKATIIYREHEFYALGHHKRMAKNLAAKKALEGIPFIEELRKQKNNRRQVSHLNSINKDPLCEVNEKLPRQVQYSVKKESAKDETKSDSSASIAVTATYCNCEYEGYGSTQKEAKTDAARNLLAENPHLQNSQVTLADGRNPLAVLHERLPDVTIDMIESGSGIFKVNAVYGNTRFEGMGFNLNLAKRRAAQKLLEKYPVFLEEIPLTANGLPPIAELAQKVLLKFQTVKAEAGHCIVRCELDSRNVFTGESWNVKIARQKCALNVLENYPLLKKDMPKLEDGRSPLHALNAKRPALTYELEQKHDAKWIARVTIAQEQFCGEGYKKNIAKAEAAHEIIKRFGVENLDEEKERVLCLDGSHPTTKINERFPGFVSYQELGETTSSGVKIYTIQIQVRTSLGAQKFKGSGRNKKLARAKASLSALTHLFPGEY</sequence>
<dbReference type="InterPro" id="IPR014720">
    <property type="entry name" value="dsRBD_dom"/>
</dbReference>
<protein>
    <recommendedName>
        <fullName evidence="3">DRBM domain-containing protein</fullName>
    </recommendedName>
</protein>
<proteinExistence type="predicted"/>
<dbReference type="InterPro" id="IPR044441">
    <property type="entry name" value="DICER_DSRM"/>
</dbReference>
<dbReference type="GO" id="GO:0070578">
    <property type="term" value="C:RISC-loading complex"/>
    <property type="evidence" value="ECO:0007669"/>
    <property type="project" value="TreeGrafter"/>
</dbReference>
<feature type="domain" description="DRBM" evidence="3">
    <location>
        <begin position="489"/>
        <end position="543"/>
    </location>
</feature>
<name>E4XIZ0_OIKDI</name>